<dbReference type="InterPro" id="IPR050782">
    <property type="entry name" value="PP1_regulatory_subunit_3"/>
</dbReference>
<protein>
    <recommendedName>
        <fullName evidence="2">CBM21 domain-containing protein</fullName>
    </recommendedName>
</protein>
<dbReference type="PROSITE" id="PS51159">
    <property type="entry name" value="CBM21"/>
    <property type="match status" value="1"/>
</dbReference>
<dbReference type="Proteomes" id="UP001150538">
    <property type="component" value="Unassembled WGS sequence"/>
</dbReference>
<feature type="compositionally biased region" description="Low complexity" evidence="1">
    <location>
        <begin position="1"/>
        <end position="30"/>
    </location>
</feature>
<dbReference type="PANTHER" id="PTHR12307">
    <property type="entry name" value="PROTEIN PHOSPHATASE 1 REGULATORY SUBUNIT"/>
    <property type="match status" value="1"/>
</dbReference>
<evidence type="ECO:0000313" key="4">
    <source>
        <dbReference type="Proteomes" id="UP001150538"/>
    </source>
</evidence>
<sequence>MHITALAQTLPASLPSSPTSQAATSVAPSPRSLRPNMSLSTTNTPAAVVRQRGRRVVLSRPAQQQPCRYGSSGVTIVNANDPFAYSPLALNTRHLQAQKLRSQVADYYGVKQDSVPFPPLYFSESNRLPSSTSSSSSSSEESSPPPSAGATSPIIRRKTGEIVKPCLKPSIRSLSCDSLPTTASSSMMAHSAAKFVHFGVDLEQVRFFLKAETPEHVCRDPDFSEAEAEIRALTPLQSAPSKTLQLRAISGPSPMFSAYEHSPVVFESLWMSDGAIRGEIKVHNIDYQKQVRARYTIDTWKTVHEAGASFQSQIVGPDGGRCGVDRFTFSIQLTDMQLEKIRGEPQTLAICVYYKVQEKEFWDNNGGSNYRFSVFYNAPSAAGGSRSAGPKANSDFASSRIRSASDTALPSLTFNSFGLNPISSMVKQNGQPRGSEGLLKPTAITFSAPKSTAGGSSSGPKTTATNSAASSFRFASPNDTKRYMELSEAMFSSPGPNSTTTSAKSTQAMSSEWFTEMFTAPTTSSPQEAKNNAYSSGASSEKSFGGSHYYNAGFYLGDDHYADLGSPYLYASSGSYTAHKETAAATTTTEKSWTSLPSSKQEQMISCYDNSYLSAGHSPTAALLC</sequence>
<dbReference type="InterPro" id="IPR038175">
    <property type="entry name" value="CBM21_dom_sf"/>
</dbReference>
<organism evidence="3 4">
    <name type="scientific">Mycoemilia scoparia</name>
    <dbReference type="NCBI Taxonomy" id="417184"/>
    <lineage>
        <taxon>Eukaryota</taxon>
        <taxon>Fungi</taxon>
        <taxon>Fungi incertae sedis</taxon>
        <taxon>Zoopagomycota</taxon>
        <taxon>Kickxellomycotina</taxon>
        <taxon>Kickxellomycetes</taxon>
        <taxon>Kickxellales</taxon>
        <taxon>Kickxellaceae</taxon>
        <taxon>Mycoemilia</taxon>
    </lineage>
</organism>
<keyword evidence="4" id="KW-1185">Reference proteome</keyword>
<name>A0A9W8A1C9_9FUNG</name>
<reference evidence="3" key="1">
    <citation type="submission" date="2022-07" db="EMBL/GenBank/DDBJ databases">
        <title>Phylogenomic reconstructions and comparative analyses of Kickxellomycotina fungi.</title>
        <authorList>
            <person name="Reynolds N.K."/>
            <person name="Stajich J.E."/>
            <person name="Barry K."/>
            <person name="Grigoriev I.V."/>
            <person name="Crous P."/>
            <person name="Smith M.E."/>
        </authorList>
    </citation>
    <scope>NUCLEOTIDE SEQUENCE</scope>
    <source>
        <strain evidence="3">NBRC 100468</strain>
    </source>
</reference>
<feature type="region of interest" description="Disordered" evidence="1">
    <location>
        <begin position="521"/>
        <end position="542"/>
    </location>
</feature>
<accession>A0A9W8A1C9</accession>
<feature type="region of interest" description="Disordered" evidence="1">
    <location>
        <begin position="1"/>
        <end position="68"/>
    </location>
</feature>
<gene>
    <name evidence="3" type="ORF">H4219_002363</name>
</gene>
<dbReference type="EMBL" id="JANBPU010000037">
    <property type="protein sequence ID" value="KAJ1918824.1"/>
    <property type="molecule type" value="Genomic_DNA"/>
</dbReference>
<dbReference type="InterPro" id="IPR005036">
    <property type="entry name" value="CBM21_dom"/>
</dbReference>
<feature type="domain" description="CBM21" evidence="2">
    <location>
        <begin position="256"/>
        <end position="373"/>
    </location>
</feature>
<evidence type="ECO:0000256" key="1">
    <source>
        <dbReference type="SAM" id="MobiDB-lite"/>
    </source>
</evidence>
<dbReference type="GO" id="GO:2001069">
    <property type="term" value="F:glycogen binding"/>
    <property type="evidence" value="ECO:0007669"/>
    <property type="project" value="TreeGrafter"/>
</dbReference>
<dbReference type="GO" id="GO:0000164">
    <property type="term" value="C:protein phosphatase type 1 complex"/>
    <property type="evidence" value="ECO:0007669"/>
    <property type="project" value="TreeGrafter"/>
</dbReference>
<evidence type="ECO:0000313" key="3">
    <source>
        <dbReference type="EMBL" id="KAJ1918824.1"/>
    </source>
</evidence>
<feature type="compositionally biased region" description="Polar residues" evidence="1">
    <location>
        <begin position="35"/>
        <end position="45"/>
    </location>
</feature>
<proteinExistence type="predicted"/>
<dbReference type="AlphaFoldDB" id="A0A9W8A1C9"/>
<evidence type="ECO:0000259" key="2">
    <source>
        <dbReference type="PROSITE" id="PS51159"/>
    </source>
</evidence>
<dbReference type="OrthoDB" id="1881at2759"/>
<feature type="region of interest" description="Disordered" evidence="1">
    <location>
        <begin position="126"/>
        <end position="155"/>
    </location>
</feature>
<dbReference type="GO" id="GO:0008157">
    <property type="term" value="F:protein phosphatase 1 binding"/>
    <property type="evidence" value="ECO:0007669"/>
    <property type="project" value="TreeGrafter"/>
</dbReference>
<comment type="caution">
    <text evidence="3">The sequence shown here is derived from an EMBL/GenBank/DDBJ whole genome shotgun (WGS) entry which is preliminary data.</text>
</comment>
<dbReference type="Gene3D" id="2.60.40.2440">
    <property type="entry name" value="Carbohydrate binding type-21 domain"/>
    <property type="match status" value="1"/>
</dbReference>
<dbReference type="GO" id="GO:0005979">
    <property type="term" value="P:regulation of glycogen biosynthetic process"/>
    <property type="evidence" value="ECO:0007669"/>
    <property type="project" value="TreeGrafter"/>
</dbReference>
<dbReference type="Pfam" id="PF03370">
    <property type="entry name" value="CBM_21"/>
    <property type="match status" value="1"/>
</dbReference>
<dbReference type="PANTHER" id="PTHR12307:SF36">
    <property type="entry name" value="GLYCOGEN-BINDING SUBUNIT 76A"/>
    <property type="match status" value="1"/>
</dbReference>
<feature type="region of interest" description="Disordered" evidence="1">
    <location>
        <begin position="449"/>
        <end position="471"/>
    </location>
</feature>
<feature type="compositionally biased region" description="Low complexity" evidence="1">
    <location>
        <begin position="129"/>
        <end position="153"/>
    </location>
</feature>
<feature type="compositionally biased region" description="Polar residues" evidence="1">
    <location>
        <begin position="449"/>
        <end position="470"/>
    </location>
</feature>